<evidence type="ECO:0000313" key="3">
    <source>
        <dbReference type="Proteomes" id="UP001219525"/>
    </source>
</evidence>
<organism evidence="2 3">
    <name type="scientific">Mycena pura</name>
    <dbReference type="NCBI Taxonomy" id="153505"/>
    <lineage>
        <taxon>Eukaryota</taxon>
        <taxon>Fungi</taxon>
        <taxon>Dikarya</taxon>
        <taxon>Basidiomycota</taxon>
        <taxon>Agaricomycotina</taxon>
        <taxon>Agaricomycetes</taxon>
        <taxon>Agaricomycetidae</taxon>
        <taxon>Agaricales</taxon>
        <taxon>Marasmiineae</taxon>
        <taxon>Mycenaceae</taxon>
        <taxon>Mycena</taxon>
    </lineage>
</organism>
<keyword evidence="3" id="KW-1185">Reference proteome</keyword>
<reference evidence="2" key="1">
    <citation type="submission" date="2023-03" db="EMBL/GenBank/DDBJ databases">
        <title>Massive genome expansion in bonnet fungi (Mycena s.s.) driven by repeated elements and novel gene families across ecological guilds.</title>
        <authorList>
            <consortium name="Lawrence Berkeley National Laboratory"/>
            <person name="Harder C.B."/>
            <person name="Miyauchi S."/>
            <person name="Viragh M."/>
            <person name="Kuo A."/>
            <person name="Thoen E."/>
            <person name="Andreopoulos B."/>
            <person name="Lu D."/>
            <person name="Skrede I."/>
            <person name="Drula E."/>
            <person name="Henrissat B."/>
            <person name="Morin E."/>
            <person name="Kohler A."/>
            <person name="Barry K."/>
            <person name="LaButti K."/>
            <person name="Morin E."/>
            <person name="Salamov A."/>
            <person name="Lipzen A."/>
            <person name="Mereny Z."/>
            <person name="Hegedus B."/>
            <person name="Baldrian P."/>
            <person name="Stursova M."/>
            <person name="Weitz H."/>
            <person name="Taylor A."/>
            <person name="Grigoriev I.V."/>
            <person name="Nagy L.G."/>
            <person name="Martin F."/>
            <person name="Kauserud H."/>
        </authorList>
    </citation>
    <scope>NUCLEOTIDE SEQUENCE</scope>
    <source>
        <strain evidence="2">9144</strain>
    </source>
</reference>
<feature type="compositionally biased region" description="Gly residues" evidence="1">
    <location>
        <begin position="213"/>
        <end position="228"/>
    </location>
</feature>
<protein>
    <submittedName>
        <fullName evidence="2">Uncharacterized protein</fullName>
    </submittedName>
</protein>
<accession>A0AAD6USJ4</accession>
<feature type="region of interest" description="Disordered" evidence="1">
    <location>
        <begin position="172"/>
        <end position="247"/>
    </location>
</feature>
<name>A0AAD6USJ4_9AGAR</name>
<evidence type="ECO:0000256" key="1">
    <source>
        <dbReference type="SAM" id="MobiDB-lite"/>
    </source>
</evidence>
<gene>
    <name evidence="2" type="ORF">GGX14DRAFT_578624</name>
</gene>
<feature type="compositionally biased region" description="Polar residues" evidence="1">
    <location>
        <begin position="236"/>
        <end position="247"/>
    </location>
</feature>
<dbReference type="EMBL" id="JARJCW010000127">
    <property type="protein sequence ID" value="KAJ7191897.1"/>
    <property type="molecule type" value="Genomic_DNA"/>
</dbReference>
<dbReference type="Proteomes" id="UP001219525">
    <property type="component" value="Unassembled WGS sequence"/>
</dbReference>
<evidence type="ECO:0000313" key="2">
    <source>
        <dbReference type="EMBL" id="KAJ7191897.1"/>
    </source>
</evidence>
<proteinExistence type="predicted"/>
<comment type="caution">
    <text evidence="2">The sequence shown here is derived from an EMBL/GenBank/DDBJ whole genome shotgun (WGS) entry which is preliminary data.</text>
</comment>
<sequence length="247" mass="26804">MRDTRWGSSHAEVMAVLPEEYREEHERKKAWVGATLKGAVNRQRSNTAERVRKDLGPVFAHHLKDTVKNSYGPSKAIFLATGKGTVSTNSCMVDIHEIKSTTPGIITNAVIFTIWALSADSHLRAKGPQTGINWQKMHEAVLEYLLKALRAKKQCVVALFRAWDDELFPDTETSIGTRMAGGAESAGGDARRRALAALDKMPEIDEHDDGDQGGDQSGSGERNGGGSERNGEQNGDGSDSEQNSDGA</sequence>
<dbReference type="AlphaFoldDB" id="A0AAD6USJ4"/>